<evidence type="ECO:0000313" key="2">
    <source>
        <dbReference type="Proteomes" id="UP000004835"/>
    </source>
</evidence>
<dbReference type="AlphaFoldDB" id="F0EI90"/>
<sequence length="399" mass="47278">MREQLEQLFREEPKMFKILNIFSCDRVDYRKATYYLRIIEKCIPKEKENVIFDLLNSMRLFDRKIVYECEEENYDASILEKKCDNCGKEISCHEYNDMYKPNFLDKLSEYNKNKLQEYFDSDSKIVMEDLRSNINRVIPFIGSGVSKSVGLPLWLELFKKARDKISDEYKPYFDLEYESKNIDRIIYMIKNVHPLIHDDKDLKKEIIAPEIKKQISNEVLLNSIIPDILKLDTEYIITTNYDDLLEKTNSLLGLGYEESRDISSFQGFESLDETQYIFHIHGTIKNYDSMVVTNEDYDSLYDSDEKKKILSGLINKHSMLFLGFSMDDTYFSDEFGKICESNKGYCTNYYVMINGDRKKKDELLKTTNVRFINIKSAGFDIKDQYKFMIDYILGNIYIE</sequence>
<gene>
    <name evidence="1" type="ORF">HMPREF9087_1132</name>
</gene>
<accession>F0EI90</accession>
<dbReference type="EMBL" id="AEWT01000009">
    <property type="protein sequence ID" value="EGC70398.1"/>
    <property type="molecule type" value="Genomic_DNA"/>
</dbReference>
<comment type="caution">
    <text evidence="1">The sequence shown here is derived from an EMBL/GenBank/DDBJ whole genome shotgun (WGS) entry which is preliminary data.</text>
</comment>
<dbReference type="SUPFAM" id="SSF52467">
    <property type="entry name" value="DHS-like NAD/FAD-binding domain"/>
    <property type="match status" value="1"/>
</dbReference>
<dbReference type="Pfam" id="PF13289">
    <property type="entry name" value="SIR2_2"/>
    <property type="match status" value="1"/>
</dbReference>
<name>F0EI90_ENTCA</name>
<reference evidence="1 2" key="1">
    <citation type="submission" date="2011-01" db="EMBL/GenBank/DDBJ databases">
        <authorList>
            <person name="Muzny D."/>
            <person name="Qin X."/>
            <person name="Deng J."/>
            <person name="Jiang H."/>
            <person name="Liu Y."/>
            <person name="Qu J."/>
            <person name="Song X.-Z."/>
            <person name="Zhang L."/>
            <person name="Thornton R."/>
            <person name="Coyle M."/>
            <person name="Francisco L."/>
            <person name="Jackson L."/>
            <person name="Javaid M."/>
            <person name="Korchina V."/>
            <person name="Kovar C."/>
            <person name="Mata R."/>
            <person name="Mathew T."/>
            <person name="Ngo R."/>
            <person name="Nguyen L."/>
            <person name="Nguyen N."/>
            <person name="Okwuonu G."/>
            <person name="Ongeri F."/>
            <person name="Pham C."/>
            <person name="Simmons D."/>
            <person name="Wilczek-Boney K."/>
            <person name="Hale W."/>
            <person name="Jakkamsetti A."/>
            <person name="Pham P."/>
            <person name="Ruth R."/>
            <person name="San Lucas F."/>
            <person name="Warren J."/>
            <person name="Zhang J."/>
            <person name="Zhao Z."/>
            <person name="Zhou C."/>
            <person name="Zhu D."/>
            <person name="Lee S."/>
            <person name="Bess C."/>
            <person name="Blankenburg K."/>
            <person name="Forbes L."/>
            <person name="Fu Q."/>
            <person name="Gubbala S."/>
            <person name="Hirani K."/>
            <person name="Jayaseelan J.C."/>
            <person name="Lara F."/>
            <person name="Munidasa M."/>
            <person name="Palculict T."/>
            <person name="Patil S."/>
            <person name="Pu L.-L."/>
            <person name="Saada N."/>
            <person name="Tang L."/>
            <person name="Weissenberger G."/>
            <person name="Zhu Y."/>
            <person name="Hemphill L."/>
            <person name="Shang Y."/>
            <person name="Youmans B."/>
            <person name="Ayvaz T."/>
            <person name="Ross M."/>
            <person name="Santibanez J."/>
            <person name="Aqrawi P."/>
            <person name="Gross S."/>
            <person name="Joshi V."/>
            <person name="Fowler G."/>
            <person name="Nazareth L."/>
            <person name="Reid J."/>
            <person name="Worley K."/>
            <person name="Petrosino J."/>
            <person name="Highlander S."/>
            <person name="Gibbs R."/>
        </authorList>
    </citation>
    <scope>NUCLEOTIDE SEQUENCE [LARGE SCALE GENOMIC DNA]</scope>
    <source>
        <strain evidence="1 2">ATCC 12755</strain>
    </source>
</reference>
<organism evidence="1 2">
    <name type="scientific">Enterococcus casseliflavus ATCC 12755</name>
    <dbReference type="NCBI Taxonomy" id="888066"/>
    <lineage>
        <taxon>Bacteria</taxon>
        <taxon>Bacillati</taxon>
        <taxon>Bacillota</taxon>
        <taxon>Bacilli</taxon>
        <taxon>Lactobacillales</taxon>
        <taxon>Enterococcaceae</taxon>
        <taxon>Enterococcus</taxon>
    </lineage>
</organism>
<dbReference type="InterPro" id="IPR029035">
    <property type="entry name" value="DHS-like_NAD/FAD-binding_dom"/>
</dbReference>
<dbReference type="HOGENOM" id="CLU_690256_0_0_9"/>
<dbReference type="Proteomes" id="UP000004835">
    <property type="component" value="Unassembled WGS sequence"/>
</dbReference>
<dbReference type="RefSeq" id="WP_005233813.1">
    <property type="nucleotide sequence ID" value="NZ_GL872323.1"/>
</dbReference>
<protein>
    <submittedName>
        <fullName evidence="1">Uncharacterized protein</fullName>
    </submittedName>
</protein>
<proteinExistence type="predicted"/>
<evidence type="ECO:0000313" key="1">
    <source>
        <dbReference type="EMBL" id="EGC70398.1"/>
    </source>
</evidence>